<dbReference type="InterPro" id="IPR010724">
    <property type="entry name" value="RepA_N"/>
</dbReference>
<dbReference type="Pfam" id="PF06970">
    <property type="entry name" value="RepA_N"/>
    <property type="match status" value="1"/>
</dbReference>
<feature type="domain" description="Replication initiator A N-terminal" evidence="2">
    <location>
        <begin position="21"/>
        <end position="79"/>
    </location>
</feature>
<keyword evidence="4" id="KW-1185">Reference proteome</keyword>
<dbReference type="Proteomes" id="UP000003755">
    <property type="component" value="Unassembled WGS sequence"/>
</dbReference>
<organism evidence="3 4">
    <name type="scientific">Blautia hansenii DSM 20583</name>
    <dbReference type="NCBI Taxonomy" id="537007"/>
    <lineage>
        <taxon>Bacteria</taxon>
        <taxon>Bacillati</taxon>
        <taxon>Bacillota</taxon>
        <taxon>Clostridia</taxon>
        <taxon>Lachnospirales</taxon>
        <taxon>Lachnospiraceae</taxon>
        <taxon>Blautia</taxon>
    </lineage>
</organism>
<dbReference type="KEGG" id="bhan:CGC63_10010"/>
<sequence length="245" mass="27357">MTAGTELPAYLPYPRFLLETDLSHTARELYSLLLDRSTLSQKNGWQDSEGRTYIVYPIAEMAEVMKKGSTTIKGALNELDAAGLLERRRTGFSCANRLYVKVPAPVVQFPDQLTDGKPTLIRAGNRPTDSRKTDLMTVGKPSPNQTNINNLIESQTKRASEGQPPAAYGRYKNVFLSDADLLGLEKDFPGKWEYYLDRLSCHIASTGKRYKSHAATIYKWAQEDAAKGKPKKGIPDYSFKEGESL</sequence>
<comment type="caution">
    <text evidence="3">The sequence shown here is derived from an EMBL/GenBank/DDBJ whole genome shotgun (WGS) entry which is preliminary data.</text>
</comment>
<evidence type="ECO:0000256" key="1">
    <source>
        <dbReference type="SAM" id="MobiDB-lite"/>
    </source>
</evidence>
<dbReference type="RefSeq" id="WP_003020271.1">
    <property type="nucleotide sequence ID" value="NZ_CP022413.2"/>
</dbReference>
<accession>C9L7G2</accession>
<dbReference type="STRING" id="537007.BLAHAN_05328"/>
<proteinExistence type="predicted"/>
<evidence type="ECO:0000313" key="3">
    <source>
        <dbReference type="EMBL" id="EEX21967.1"/>
    </source>
</evidence>
<gene>
    <name evidence="3" type="primary">repA</name>
    <name evidence="3" type="ORF">BLAHAN_05328</name>
</gene>
<dbReference type="HOGENOM" id="CLU_055973_5_0_9"/>
<protein>
    <submittedName>
        <fullName evidence="3">Replication initiator protein A domain protein</fullName>
    </submittedName>
</protein>
<reference evidence="3" key="1">
    <citation type="submission" date="2009-09" db="EMBL/GenBank/DDBJ databases">
        <authorList>
            <person name="Weinstock G."/>
            <person name="Sodergren E."/>
            <person name="Clifton S."/>
            <person name="Fulton L."/>
            <person name="Fulton B."/>
            <person name="Courtney L."/>
            <person name="Fronick C."/>
            <person name="Harrison M."/>
            <person name="Strong C."/>
            <person name="Farmer C."/>
            <person name="Delahaunty K."/>
            <person name="Markovic C."/>
            <person name="Hall O."/>
            <person name="Minx P."/>
            <person name="Tomlinson C."/>
            <person name="Mitreva M."/>
            <person name="Nelson J."/>
            <person name="Hou S."/>
            <person name="Wollam A."/>
            <person name="Pepin K.H."/>
            <person name="Johnson M."/>
            <person name="Bhonagiri V."/>
            <person name="Nash W.E."/>
            <person name="Warren W."/>
            <person name="Chinwalla A."/>
            <person name="Mardis E.R."/>
            <person name="Wilson R.K."/>
        </authorList>
    </citation>
    <scope>NUCLEOTIDE SEQUENCE [LARGE SCALE GENOMIC DNA]</scope>
    <source>
        <strain evidence="3">DSM 20583</strain>
    </source>
</reference>
<feature type="region of interest" description="Disordered" evidence="1">
    <location>
        <begin position="225"/>
        <end position="245"/>
    </location>
</feature>
<dbReference type="AlphaFoldDB" id="C9L7G2"/>
<evidence type="ECO:0000313" key="4">
    <source>
        <dbReference type="Proteomes" id="UP000003755"/>
    </source>
</evidence>
<name>C9L7G2_BLAHA</name>
<evidence type="ECO:0000259" key="2">
    <source>
        <dbReference type="Pfam" id="PF06970"/>
    </source>
</evidence>
<dbReference type="EMBL" id="ABYU02000014">
    <property type="protein sequence ID" value="EEX21967.1"/>
    <property type="molecule type" value="Genomic_DNA"/>
</dbReference>
<dbReference type="eggNOG" id="COG1349">
    <property type="taxonomic scope" value="Bacteria"/>
</dbReference>